<keyword evidence="2" id="KW-0472">Membrane</keyword>
<dbReference type="GO" id="GO:0009055">
    <property type="term" value="F:electron transfer activity"/>
    <property type="evidence" value="ECO:0007669"/>
    <property type="project" value="InterPro"/>
</dbReference>
<dbReference type="EMBL" id="JAUJYO010000017">
    <property type="protein sequence ID" value="KAK1292733.1"/>
    <property type="molecule type" value="Genomic_DNA"/>
</dbReference>
<proteinExistence type="predicted"/>
<dbReference type="Proteomes" id="UP001180020">
    <property type="component" value="Unassembled WGS sequence"/>
</dbReference>
<dbReference type="Gene3D" id="2.60.40.420">
    <property type="entry name" value="Cupredoxins - blue copper proteins"/>
    <property type="match status" value="1"/>
</dbReference>
<evidence type="ECO:0000256" key="1">
    <source>
        <dbReference type="SAM" id="MobiDB-lite"/>
    </source>
</evidence>
<organism evidence="4 5">
    <name type="scientific">Acorus calamus</name>
    <name type="common">Sweet flag</name>
    <dbReference type="NCBI Taxonomy" id="4465"/>
    <lineage>
        <taxon>Eukaryota</taxon>
        <taxon>Viridiplantae</taxon>
        <taxon>Streptophyta</taxon>
        <taxon>Embryophyta</taxon>
        <taxon>Tracheophyta</taxon>
        <taxon>Spermatophyta</taxon>
        <taxon>Magnoliopsida</taxon>
        <taxon>Liliopsida</taxon>
        <taxon>Acoraceae</taxon>
        <taxon>Acorus</taxon>
    </lineage>
</organism>
<feature type="region of interest" description="Disordered" evidence="1">
    <location>
        <begin position="160"/>
        <end position="208"/>
    </location>
</feature>
<dbReference type="InterPro" id="IPR003245">
    <property type="entry name" value="Phytocyanin_dom"/>
</dbReference>
<sequence length="240" mass="25758">MGGHCCRSEHLLMFSLMGSLLLLWLSMFTISGAEAYKNYTVGDKLGWFDDLQTPEINYQKWVDGKNFSLGDFLIFNTDKNHSVIQTYNLTTYKQCDYYDATDATTEWSTAQPAVDNTPVTVAVPLLKEGTTYFFSGNYDGEQCQHGQHFEIDVSHGAGLPPDLKSQYSSSGGGDSPGPSASTPGADDQSTPDTVIPSNFDEPTDNGKAKAASTSAAVVGGGGGLGPVGLVVVVGWAWMVW</sequence>
<name>A0AAV9CXN7_ACOCL</name>
<dbReference type="Pfam" id="PF02298">
    <property type="entry name" value="Cu_bind_like"/>
    <property type="match status" value="1"/>
</dbReference>
<dbReference type="PANTHER" id="PTHR33021:SF6">
    <property type="entry name" value="EARLY NODULIN-LIKE PROTEIN 18"/>
    <property type="match status" value="1"/>
</dbReference>
<evidence type="ECO:0000256" key="2">
    <source>
        <dbReference type="SAM" id="Phobius"/>
    </source>
</evidence>
<evidence type="ECO:0000259" key="3">
    <source>
        <dbReference type="PROSITE" id="PS51485"/>
    </source>
</evidence>
<dbReference type="GO" id="GO:0005886">
    <property type="term" value="C:plasma membrane"/>
    <property type="evidence" value="ECO:0007669"/>
    <property type="project" value="TreeGrafter"/>
</dbReference>
<dbReference type="PROSITE" id="PS51485">
    <property type="entry name" value="PHYTOCYANIN"/>
    <property type="match status" value="1"/>
</dbReference>
<evidence type="ECO:0000313" key="5">
    <source>
        <dbReference type="Proteomes" id="UP001180020"/>
    </source>
</evidence>
<reference evidence="4" key="1">
    <citation type="journal article" date="2023" name="Nat. Commun.">
        <title>Diploid and tetraploid genomes of Acorus and the evolution of monocots.</title>
        <authorList>
            <person name="Ma L."/>
            <person name="Liu K.W."/>
            <person name="Li Z."/>
            <person name="Hsiao Y.Y."/>
            <person name="Qi Y."/>
            <person name="Fu T."/>
            <person name="Tang G.D."/>
            <person name="Zhang D."/>
            <person name="Sun W.H."/>
            <person name="Liu D.K."/>
            <person name="Li Y."/>
            <person name="Chen G.Z."/>
            <person name="Liu X.D."/>
            <person name="Liao X.Y."/>
            <person name="Jiang Y.T."/>
            <person name="Yu X."/>
            <person name="Hao Y."/>
            <person name="Huang J."/>
            <person name="Zhao X.W."/>
            <person name="Ke S."/>
            <person name="Chen Y.Y."/>
            <person name="Wu W.L."/>
            <person name="Hsu J.L."/>
            <person name="Lin Y.F."/>
            <person name="Huang M.D."/>
            <person name="Li C.Y."/>
            <person name="Huang L."/>
            <person name="Wang Z.W."/>
            <person name="Zhao X."/>
            <person name="Zhong W.Y."/>
            <person name="Peng D.H."/>
            <person name="Ahmad S."/>
            <person name="Lan S."/>
            <person name="Zhang J.S."/>
            <person name="Tsai W.C."/>
            <person name="Van de Peer Y."/>
            <person name="Liu Z.J."/>
        </authorList>
    </citation>
    <scope>NUCLEOTIDE SEQUENCE</scope>
    <source>
        <strain evidence="4">CP</strain>
    </source>
</reference>
<keyword evidence="2" id="KW-0812">Transmembrane</keyword>
<dbReference type="FunFam" id="2.60.40.420:FF:000048">
    <property type="entry name" value="Early nodulin-like protein 18"/>
    <property type="match status" value="1"/>
</dbReference>
<keyword evidence="5" id="KW-1185">Reference proteome</keyword>
<accession>A0AAV9CXN7</accession>
<gene>
    <name evidence="4" type="ORF">QJS10_CPB17g01686</name>
</gene>
<dbReference type="SUPFAM" id="SSF49503">
    <property type="entry name" value="Cupredoxins"/>
    <property type="match status" value="1"/>
</dbReference>
<evidence type="ECO:0000313" key="4">
    <source>
        <dbReference type="EMBL" id="KAK1292733.1"/>
    </source>
</evidence>
<protein>
    <recommendedName>
        <fullName evidence="3">Phytocyanin domain-containing protein</fullName>
    </recommendedName>
</protein>
<dbReference type="InterPro" id="IPR039391">
    <property type="entry name" value="Phytocyanin-like"/>
</dbReference>
<dbReference type="AlphaFoldDB" id="A0AAV9CXN7"/>
<dbReference type="PANTHER" id="PTHR33021">
    <property type="entry name" value="BLUE COPPER PROTEIN"/>
    <property type="match status" value="1"/>
</dbReference>
<feature type="compositionally biased region" description="Polar residues" evidence="1">
    <location>
        <begin position="187"/>
        <end position="196"/>
    </location>
</feature>
<reference evidence="4" key="2">
    <citation type="submission" date="2023-06" db="EMBL/GenBank/DDBJ databases">
        <authorList>
            <person name="Ma L."/>
            <person name="Liu K.-W."/>
            <person name="Li Z."/>
            <person name="Hsiao Y.-Y."/>
            <person name="Qi Y."/>
            <person name="Fu T."/>
            <person name="Tang G."/>
            <person name="Zhang D."/>
            <person name="Sun W.-H."/>
            <person name="Liu D.-K."/>
            <person name="Li Y."/>
            <person name="Chen G.-Z."/>
            <person name="Liu X.-D."/>
            <person name="Liao X.-Y."/>
            <person name="Jiang Y.-T."/>
            <person name="Yu X."/>
            <person name="Hao Y."/>
            <person name="Huang J."/>
            <person name="Zhao X.-W."/>
            <person name="Ke S."/>
            <person name="Chen Y.-Y."/>
            <person name="Wu W.-L."/>
            <person name="Hsu J.-L."/>
            <person name="Lin Y.-F."/>
            <person name="Huang M.-D."/>
            <person name="Li C.-Y."/>
            <person name="Huang L."/>
            <person name="Wang Z.-W."/>
            <person name="Zhao X."/>
            <person name="Zhong W.-Y."/>
            <person name="Peng D.-H."/>
            <person name="Ahmad S."/>
            <person name="Lan S."/>
            <person name="Zhang J.-S."/>
            <person name="Tsai W.-C."/>
            <person name="Van De Peer Y."/>
            <person name="Liu Z.-J."/>
        </authorList>
    </citation>
    <scope>NUCLEOTIDE SEQUENCE</scope>
    <source>
        <strain evidence="4">CP</strain>
        <tissue evidence="4">Leaves</tissue>
    </source>
</reference>
<feature type="domain" description="Phytocyanin" evidence="3">
    <location>
        <begin position="37"/>
        <end position="155"/>
    </location>
</feature>
<comment type="caution">
    <text evidence="4">The sequence shown here is derived from an EMBL/GenBank/DDBJ whole genome shotgun (WGS) entry which is preliminary data.</text>
</comment>
<keyword evidence="2" id="KW-1133">Transmembrane helix</keyword>
<dbReference type="InterPro" id="IPR008972">
    <property type="entry name" value="Cupredoxin"/>
</dbReference>
<feature type="compositionally biased region" description="Low complexity" evidence="1">
    <location>
        <begin position="176"/>
        <end position="186"/>
    </location>
</feature>
<feature type="transmembrane region" description="Helical" evidence="2">
    <location>
        <begin position="215"/>
        <end position="238"/>
    </location>
</feature>
<feature type="transmembrane region" description="Helical" evidence="2">
    <location>
        <begin position="12"/>
        <end position="30"/>
    </location>
</feature>